<sequence>MYPELHYVLISPHLRITALIACPNLMKWSIVQH</sequence>
<dbReference type="AlphaFoldDB" id="A0A0E9TGQ0"/>
<reference evidence="1" key="1">
    <citation type="submission" date="2014-11" db="EMBL/GenBank/DDBJ databases">
        <authorList>
            <person name="Amaro Gonzalez C."/>
        </authorList>
    </citation>
    <scope>NUCLEOTIDE SEQUENCE</scope>
</reference>
<name>A0A0E9TGQ0_ANGAN</name>
<reference evidence="1" key="2">
    <citation type="journal article" date="2015" name="Fish Shellfish Immunol.">
        <title>Early steps in the European eel (Anguilla anguilla)-Vibrio vulnificus interaction in the gills: Role of the RtxA13 toxin.</title>
        <authorList>
            <person name="Callol A."/>
            <person name="Pajuelo D."/>
            <person name="Ebbesson L."/>
            <person name="Teles M."/>
            <person name="MacKenzie S."/>
            <person name="Amaro C."/>
        </authorList>
    </citation>
    <scope>NUCLEOTIDE SEQUENCE</scope>
</reference>
<accession>A0A0E9TGQ0</accession>
<dbReference type="EMBL" id="GBXM01055738">
    <property type="protein sequence ID" value="JAH52839.1"/>
    <property type="molecule type" value="Transcribed_RNA"/>
</dbReference>
<evidence type="ECO:0000313" key="1">
    <source>
        <dbReference type="EMBL" id="JAH52839.1"/>
    </source>
</evidence>
<protein>
    <submittedName>
        <fullName evidence="1">Uncharacterized protein</fullName>
    </submittedName>
</protein>
<proteinExistence type="predicted"/>
<organism evidence="1">
    <name type="scientific">Anguilla anguilla</name>
    <name type="common">European freshwater eel</name>
    <name type="synonym">Muraena anguilla</name>
    <dbReference type="NCBI Taxonomy" id="7936"/>
    <lineage>
        <taxon>Eukaryota</taxon>
        <taxon>Metazoa</taxon>
        <taxon>Chordata</taxon>
        <taxon>Craniata</taxon>
        <taxon>Vertebrata</taxon>
        <taxon>Euteleostomi</taxon>
        <taxon>Actinopterygii</taxon>
        <taxon>Neopterygii</taxon>
        <taxon>Teleostei</taxon>
        <taxon>Anguilliformes</taxon>
        <taxon>Anguillidae</taxon>
        <taxon>Anguilla</taxon>
    </lineage>
</organism>